<dbReference type="NCBIfam" id="TIGR01280">
    <property type="entry name" value="xseB"/>
    <property type="match status" value="1"/>
</dbReference>
<comment type="function">
    <text evidence="6">Bidirectionally degrades single-stranded DNA into large acid-insoluble oligonucleotides, which are then degraded further into small acid-soluble oligonucleotides.</text>
</comment>
<evidence type="ECO:0000256" key="7">
    <source>
        <dbReference type="SAM" id="Coils"/>
    </source>
</evidence>
<dbReference type="SUPFAM" id="SSF116842">
    <property type="entry name" value="XseB-like"/>
    <property type="match status" value="1"/>
</dbReference>
<proteinExistence type="inferred from homology"/>
<dbReference type="EC" id="3.1.11.6" evidence="6"/>
<feature type="coiled-coil region" evidence="7">
    <location>
        <begin position="6"/>
        <end position="40"/>
    </location>
</feature>
<organism evidence="8 9">
    <name type="scientific">Neomoorella humiferrea</name>
    <dbReference type="NCBI Taxonomy" id="676965"/>
    <lineage>
        <taxon>Bacteria</taxon>
        <taxon>Bacillati</taxon>
        <taxon>Bacillota</taxon>
        <taxon>Clostridia</taxon>
        <taxon>Neomoorellales</taxon>
        <taxon>Neomoorellaceae</taxon>
        <taxon>Neomoorella</taxon>
    </lineage>
</organism>
<keyword evidence="5 6" id="KW-0269">Exonuclease</keyword>
<dbReference type="PANTHER" id="PTHR34137">
    <property type="entry name" value="EXODEOXYRIBONUCLEASE 7 SMALL SUBUNIT"/>
    <property type="match status" value="1"/>
</dbReference>
<evidence type="ECO:0000256" key="3">
    <source>
        <dbReference type="ARBA" id="ARBA00022722"/>
    </source>
</evidence>
<evidence type="ECO:0000313" key="9">
    <source>
        <dbReference type="Proteomes" id="UP000238415"/>
    </source>
</evidence>
<dbReference type="InterPro" id="IPR003761">
    <property type="entry name" value="Exonuc_VII_S"/>
</dbReference>
<comment type="catalytic activity">
    <reaction evidence="6">
        <text>Exonucleolytic cleavage in either 5'- to 3'- or 3'- to 5'-direction to yield nucleoside 5'-phosphates.</text>
        <dbReference type="EC" id="3.1.11.6"/>
    </reaction>
</comment>
<gene>
    <name evidence="6 8" type="primary">xseB</name>
    <name evidence="8" type="ORF">MOHU_21250</name>
</gene>
<dbReference type="HAMAP" id="MF_00337">
    <property type="entry name" value="Exonuc_7_S"/>
    <property type="match status" value="1"/>
</dbReference>
<evidence type="ECO:0000313" key="8">
    <source>
        <dbReference type="EMBL" id="PRR69869.1"/>
    </source>
</evidence>
<evidence type="ECO:0000256" key="4">
    <source>
        <dbReference type="ARBA" id="ARBA00022801"/>
    </source>
</evidence>
<comment type="caution">
    <text evidence="8">The sequence shown here is derived from an EMBL/GenBank/DDBJ whole genome shotgun (WGS) entry which is preliminary data.</text>
</comment>
<comment type="similarity">
    <text evidence="1 6">Belongs to the XseB family.</text>
</comment>
<dbReference type="Proteomes" id="UP000238415">
    <property type="component" value="Unassembled WGS sequence"/>
</dbReference>
<comment type="subcellular location">
    <subcellularLocation>
        <location evidence="6">Cytoplasm</location>
    </subcellularLocation>
</comment>
<keyword evidence="7" id="KW-0175">Coiled coil</keyword>
<sequence>MSEGINLKFEEALQQLEGIVRALEGENLTLEEALERYQEGVKLVRLCRQRLQEVEGKLQAIFVQEGEVVLKEISLSGGEGNGN</sequence>
<dbReference type="AlphaFoldDB" id="A0A2T0AM94"/>
<name>A0A2T0AM94_9FIRM</name>
<evidence type="ECO:0000256" key="5">
    <source>
        <dbReference type="ARBA" id="ARBA00022839"/>
    </source>
</evidence>
<dbReference type="PANTHER" id="PTHR34137:SF1">
    <property type="entry name" value="EXODEOXYRIBONUCLEASE 7 SMALL SUBUNIT"/>
    <property type="match status" value="1"/>
</dbReference>
<accession>A0A2T0AM94</accession>
<dbReference type="GO" id="GO:0006308">
    <property type="term" value="P:DNA catabolic process"/>
    <property type="evidence" value="ECO:0007669"/>
    <property type="project" value="UniProtKB-UniRule"/>
</dbReference>
<evidence type="ECO:0000256" key="6">
    <source>
        <dbReference type="HAMAP-Rule" id="MF_00337"/>
    </source>
</evidence>
<dbReference type="Pfam" id="PF02609">
    <property type="entry name" value="Exonuc_VII_S"/>
    <property type="match status" value="1"/>
</dbReference>
<keyword evidence="3 6" id="KW-0540">Nuclease</keyword>
<evidence type="ECO:0000256" key="2">
    <source>
        <dbReference type="ARBA" id="ARBA00022490"/>
    </source>
</evidence>
<keyword evidence="2 6" id="KW-0963">Cytoplasm</keyword>
<dbReference type="OrthoDB" id="1697399at2"/>
<dbReference type="GO" id="GO:0005829">
    <property type="term" value="C:cytosol"/>
    <property type="evidence" value="ECO:0007669"/>
    <property type="project" value="TreeGrafter"/>
</dbReference>
<dbReference type="InterPro" id="IPR037004">
    <property type="entry name" value="Exonuc_VII_ssu_sf"/>
</dbReference>
<keyword evidence="4 6" id="KW-0378">Hydrolase</keyword>
<reference evidence="8 9" key="1">
    <citation type="submission" date="2018-03" db="EMBL/GenBank/DDBJ databases">
        <title>Genome sequence of Moorella humiferrea DSM 23265.</title>
        <authorList>
            <person name="Poehlein A."/>
            <person name="Daniel R."/>
        </authorList>
    </citation>
    <scope>NUCLEOTIDE SEQUENCE [LARGE SCALE GENOMIC DNA]</scope>
    <source>
        <strain evidence="8 9">DSM 23265</strain>
    </source>
</reference>
<dbReference type="Gene3D" id="1.10.287.1040">
    <property type="entry name" value="Exonuclease VII, small subunit"/>
    <property type="match status" value="1"/>
</dbReference>
<keyword evidence="9" id="KW-1185">Reference proteome</keyword>
<dbReference type="GO" id="GO:0009318">
    <property type="term" value="C:exodeoxyribonuclease VII complex"/>
    <property type="evidence" value="ECO:0007669"/>
    <property type="project" value="UniProtKB-UniRule"/>
</dbReference>
<dbReference type="RefSeq" id="WP_106006057.1">
    <property type="nucleotide sequence ID" value="NZ_CP136418.1"/>
</dbReference>
<evidence type="ECO:0000256" key="1">
    <source>
        <dbReference type="ARBA" id="ARBA00009998"/>
    </source>
</evidence>
<comment type="subunit">
    <text evidence="6">Heterooligomer composed of large and small subunits.</text>
</comment>
<protein>
    <recommendedName>
        <fullName evidence="6">Exodeoxyribonuclease 7 small subunit</fullName>
        <ecNumber evidence="6">3.1.11.6</ecNumber>
    </recommendedName>
    <alternativeName>
        <fullName evidence="6">Exodeoxyribonuclease VII small subunit</fullName>
        <shortName evidence="6">Exonuclease VII small subunit</shortName>
    </alternativeName>
</protein>
<dbReference type="GO" id="GO:0008855">
    <property type="term" value="F:exodeoxyribonuclease VII activity"/>
    <property type="evidence" value="ECO:0007669"/>
    <property type="project" value="UniProtKB-UniRule"/>
</dbReference>
<dbReference type="EMBL" id="PVXM01000050">
    <property type="protein sequence ID" value="PRR69869.1"/>
    <property type="molecule type" value="Genomic_DNA"/>
</dbReference>